<proteinExistence type="predicted"/>
<reference evidence="2" key="1">
    <citation type="journal article" date="2021" name="PeerJ">
        <title>Extensive microbial diversity within the chicken gut microbiome revealed by metagenomics and culture.</title>
        <authorList>
            <person name="Gilroy R."/>
            <person name="Ravi A."/>
            <person name="Getino M."/>
            <person name="Pursley I."/>
            <person name="Horton D.L."/>
            <person name="Alikhan N.F."/>
            <person name="Baker D."/>
            <person name="Gharbi K."/>
            <person name="Hall N."/>
            <person name="Watson M."/>
            <person name="Adriaenssens E.M."/>
            <person name="Foster-Nyarko E."/>
            <person name="Jarju S."/>
            <person name="Secka A."/>
            <person name="Antonio M."/>
            <person name="Oren A."/>
            <person name="Chaudhuri R.R."/>
            <person name="La Ragione R."/>
            <person name="Hildebrand F."/>
            <person name="Pallen M.J."/>
        </authorList>
    </citation>
    <scope>NUCLEOTIDE SEQUENCE</scope>
    <source>
        <strain evidence="2">5933</strain>
    </source>
</reference>
<feature type="transmembrane region" description="Helical" evidence="1">
    <location>
        <begin position="39"/>
        <end position="55"/>
    </location>
</feature>
<dbReference type="EMBL" id="DWWA01000027">
    <property type="protein sequence ID" value="HJC72223.1"/>
    <property type="molecule type" value="Genomic_DNA"/>
</dbReference>
<comment type="caution">
    <text evidence="2">The sequence shown here is derived from an EMBL/GenBank/DDBJ whole genome shotgun (WGS) entry which is preliminary data.</text>
</comment>
<organism evidence="2 3">
    <name type="scientific">Candidatus Ruthenibacterium merdavium</name>
    <dbReference type="NCBI Taxonomy" id="2838752"/>
    <lineage>
        <taxon>Bacteria</taxon>
        <taxon>Bacillati</taxon>
        <taxon>Bacillota</taxon>
        <taxon>Clostridia</taxon>
        <taxon>Eubacteriales</taxon>
        <taxon>Oscillospiraceae</taxon>
        <taxon>Ruthenibacterium</taxon>
    </lineage>
</organism>
<feature type="transmembrane region" description="Helical" evidence="1">
    <location>
        <begin position="184"/>
        <end position="206"/>
    </location>
</feature>
<dbReference type="AlphaFoldDB" id="A0A9D2TKM3"/>
<keyword evidence="1" id="KW-0472">Membrane</keyword>
<feature type="transmembrane region" description="Helical" evidence="1">
    <location>
        <begin position="76"/>
        <end position="97"/>
    </location>
</feature>
<feature type="transmembrane region" description="Helical" evidence="1">
    <location>
        <begin position="218"/>
        <end position="238"/>
    </location>
</feature>
<feature type="transmembrane region" description="Helical" evidence="1">
    <location>
        <begin position="150"/>
        <end position="172"/>
    </location>
</feature>
<sequence>MKQGLTRTTVILIVLGVILFADVVVFFDSASGFLAGNALWRYLLFALGLVSIWLFSRARSKTVSGAAVPVSRVKTAAAAASAVSAFYSIFIVIFSAMGINDAPAGHHSTPFTQALDAMGDVACAVLFLGMAVWLFVIARRFLSETNSVSANILLLSGCVVLIGPIITLLRQAALRSVSSQRLSILLPVLAMLSSLGFLMAFSRLLFADDEKNLRRVTFWGLSSFFFGVCLALPQTLYLSFTQPYSFALLPQTVFSAGIGILGLCTAQWAPSAALTAPASEQSKPE</sequence>
<feature type="transmembrane region" description="Helical" evidence="1">
    <location>
        <begin position="9"/>
        <end position="27"/>
    </location>
</feature>
<reference evidence="2" key="2">
    <citation type="submission" date="2021-04" db="EMBL/GenBank/DDBJ databases">
        <authorList>
            <person name="Gilroy R."/>
        </authorList>
    </citation>
    <scope>NUCLEOTIDE SEQUENCE</scope>
    <source>
        <strain evidence="2">5933</strain>
    </source>
</reference>
<feature type="transmembrane region" description="Helical" evidence="1">
    <location>
        <begin position="117"/>
        <end position="138"/>
    </location>
</feature>
<evidence type="ECO:0000313" key="3">
    <source>
        <dbReference type="Proteomes" id="UP000823918"/>
    </source>
</evidence>
<protein>
    <submittedName>
        <fullName evidence="2">Uncharacterized protein</fullName>
    </submittedName>
</protein>
<keyword evidence="1" id="KW-1133">Transmembrane helix</keyword>
<gene>
    <name evidence="2" type="ORF">H9698_05460</name>
</gene>
<dbReference type="Proteomes" id="UP000823918">
    <property type="component" value="Unassembled WGS sequence"/>
</dbReference>
<evidence type="ECO:0000256" key="1">
    <source>
        <dbReference type="SAM" id="Phobius"/>
    </source>
</evidence>
<accession>A0A9D2TKM3</accession>
<evidence type="ECO:0000313" key="2">
    <source>
        <dbReference type="EMBL" id="HJC72223.1"/>
    </source>
</evidence>
<keyword evidence="1" id="KW-0812">Transmembrane</keyword>
<name>A0A9D2TKM3_9FIRM</name>
<feature type="transmembrane region" description="Helical" evidence="1">
    <location>
        <begin position="244"/>
        <end position="264"/>
    </location>
</feature>